<dbReference type="OrthoDB" id="9758038at2"/>
<comment type="caution">
    <text evidence="7">Lacks conserved residue(s) required for the propagation of feature annotation.</text>
</comment>
<dbReference type="InterPro" id="IPR043519">
    <property type="entry name" value="NT_sf"/>
</dbReference>
<keyword evidence="4 7" id="KW-0378">Hydrolase</keyword>
<dbReference type="CDD" id="cd05401">
    <property type="entry name" value="NT_GlnE_GlnD_like"/>
    <property type="match status" value="1"/>
</dbReference>
<dbReference type="Gene3D" id="3.30.460.10">
    <property type="entry name" value="Beta Polymerase, domain 2"/>
    <property type="match status" value="1"/>
</dbReference>
<dbReference type="Pfam" id="PF01842">
    <property type="entry name" value="ACT"/>
    <property type="match status" value="1"/>
</dbReference>
<dbReference type="CDD" id="cd00077">
    <property type="entry name" value="HDc"/>
    <property type="match status" value="1"/>
</dbReference>
<feature type="domain" description="ACT" evidence="8">
    <location>
        <begin position="728"/>
        <end position="805"/>
    </location>
</feature>
<dbReference type="SUPFAM" id="SSF81593">
    <property type="entry name" value="Nucleotidyltransferase substrate binding subunit/domain"/>
    <property type="match status" value="1"/>
</dbReference>
<gene>
    <name evidence="7" type="primary">glnD</name>
    <name evidence="10" type="ORF">AWL63_05235</name>
</gene>
<dbReference type="SUPFAM" id="SSF81301">
    <property type="entry name" value="Nucleotidyltransferase"/>
    <property type="match status" value="1"/>
</dbReference>
<evidence type="ECO:0000259" key="8">
    <source>
        <dbReference type="PROSITE" id="PS51671"/>
    </source>
</evidence>
<dbReference type="GO" id="GO:0008773">
    <property type="term" value="F:[protein-PII] uridylyltransferase activity"/>
    <property type="evidence" value="ECO:0007669"/>
    <property type="project" value="UniProtKB-UniRule"/>
</dbReference>
<protein>
    <recommendedName>
        <fullName evidence="7">Bifunctional uridylyltransferase/uridylyl-removing enzyme</fullName>
        <shortName evidence="7">UTase/UR</shortName>
    </recommendedName>
    <alternativeName>
        <fullName evidence="7">Bifunctional [protein-PII] modification enzyme</fullName>
    </alternativeName>
    <alternativeName>
        <fullName evidence="7">Bifunctional nitrogen sensor protein</fullName>
    </alternativeName>
    <domain>
        <recommendedName>
            <fullName evidence="7">[Protein-PII] uridylyltransferase</fullName>
            <shortName evidence="7">PII uridylyltransferase</shortName>
            <shortName evidence="7">UTase</shortName>
            <ecNumber evidence="7">2.7.7.59</ecNumber>
        </recommendedName>
    </domain>
    <domain>
        <recommendedName>
            <fullName evidence="7">[Protein-PII]-UMP uridylyl-removing enzyme</fullName>
            <shortName evidence="7">UR</shortName>
            <ecNumber evidence="7">3.1.4.-</ecNumber>
        </recommendedName>
    </domain>
</protein>
<evidence type="ECO:0000256" key="6">
    <source>
        <dbReference type="ARBA" id="ARBA00023268"/>
    </source>
</evidence>
<dbReference type="Pfam" id="PF01909">
    <property type="entry name" value="NTP_transf_2"/>
    <property type="match status" value="1"/>
</dbReference>
<evidence type="ECO:0000256" key="4">
    <source>
        <dbReference type="ARBA" id="ARBA00022801"/>
    </source>
</evidence>
<dbReference type="InterPro" id="IPR002912">
    <property type="entry name" value="ACT_dom"/>
</dbReference>
<sequence length="917" mass="102935">MPARFDSLPQRRAIIDRRAIADALTALEGNDAVALRAAGTALLKTALDAGRVEIGRRLIEHPSRGLEIAAAQAFLVDQLIRLLYDFTTQRLYPVHNPTAAERLTVIAVGGYGRGEMAPYSDVDIGFLTPWKQTAWAEQVIESMLYALWDLGLKVGHSSRSLDEMVRQAKSDVTIRTALLEARYVWGDQPLYDEAARRFKVEVQADTVRSFIAEKLAERNARHKRQGDTRYAVEPNVKEAKGGLRDLHTLFWIGKYAYNVSEPGELVEAGLLSRAEYRQFNRAENFLWAVRCHLHSIARRAEDRLTFDMQSEIARRMRFADRTGKSKVERFMHYYFLQAKRVGDLTGVFLAHLDEKFAARGRRFGLPMLGRGRAPRKLHGFVIERGRLAIPSDDFFRTDPVRLVELFALADQHALEIHPLTMRVAARDAKLADDIRQEPRANALFLDVLTSPRDPETVLRWMNEAGVFGRFIPDFGRVVAQMQFDMYHHYTVDEHTIRAIGLLSAIEKQTLADDHPLASAVFDQIVSRRALYVAVLLHDIAKGRGGDHSILGAEVAHRLCPRLGLSDAETEAVAWLVRYHLLMSATAFKRDLSDFKTILDFAEMVQSPERLRLLLLLTIVDIRAVGPGVWNSWKRQLLTDLYESAEEVLRLGHKQKGREERIAAKQANLRVTLGWDEAKFAALLKRMPDSYWVAEPDEVLAQNAHLVDLAGAAQLSIDTRPDPERGATLVSVYAADHPGLFYRIAGAISLAGGNIIDARIHTTRDGMALDNFVVQDPMGGPFEDAMQLKRLRMGIEDALAARGRLVDKLLAKPLSRPRATAFPIAPNVLIENKASNRFTVIEVNARDRPALLHQLAHALFDSKVTIHSAHVATYGERAVDTFYLTDLTGDKISNTTRLRGIERRLLVAASGEKLRTAA</sequence>
<evidence type="ECO:0000313" key="11">
    <source>
        <dbReference type="Proteomes" id="UP000094256"/>
    </source>
</evidence>
<dbReference type="InterPro" id="IPR013546">
    <property type="entry name" value="PII_UdlTrfase/GS_AdlTrfase"/>
</dbReference>
<dbReference type="Proteomes" id="UP000094256">
    <property type="component" value="Chromosome"/>
</dbReference>
<dbReference type="InterPro" id="IPR002934">
    <property type="entry name" value="Polymerase_NTP_transf_dom"/>
</dbReference>
<dbReference type="CDD" id="cd04900">
    <property type="entry name" value="ACT_UUR-like_1"/>
    <property type="match status" value="1"/>
</dbReference>
<dbReference type="EC" id="3.1.4.-" evidence="7"/>
<dbReference type="EC" id="2.7.7.59" evidence="7"/>
<dbReference type="NCBIfam" id="TIGR01693">
    <property type="entry name" value="UTase_glnD"/>
    <property type="match status" value="1"/>
</dbReference>
<proteinExistence type="inferred from homology"/>
<dbReference type="PANTHER" id="PTHR47320:SF1">
    <property type="entry name" value="BIFUNCTIONAL URIDYLYLTRANSFERASE_URIDYLYL-REMOVING ENZYME"/>
    <property type="match status" value="1"/>
</dbReference>
<dbReference type="PROSITE" id="PS51831">
    <property type="entry name" value="HD"/>
    <property type="match status" value="1"/>
</dbReference>
<keyword evidence="11" id="KW-1185">Reference proteome</keyword>
<evidence type="ECO:0000256" key="3">
    <source>
        <dbReference type="ARBA" id="ARBA00022737"/>
    </source>
</evidence>
<evidence type="ECO:0000256" key="2">
    <source>
        <dbReference type="ARBA" id="ARBA00022695"/>
    </source>
</evidence>
<dbReference type="GO" id="GO:0008081">
    <property type="term" value="F:phosphoric diester hydrolase activity"/>
    <property type="evidence" value="ECO:0007669"/>
    <property type="project" value="UniProtKB-UniRule"/>
</dbReference>
<dbReference type="SUPFAM" id="SSF81891">
    <property type="entry name" value="Poly A polymerase C-terminal region-like"/>
    <property type="match status" value="1"/>
</dbReference>
<dbReference type="InterPro" id="IPR003607">
    <property type="entry name" value="HD/PDEase_dom"/>
</dbReference>
<dbReference type="AlphaFoldDB" id="A0A1B3Z7Q1"/>
<dbReference type="HAMAP" id="MF_00277">
    <property type="entry name" value="PII_uridylyl_transf"/>
    <property type="match status" value="1"/>
</dbReference>
<comment type="catalytic activity">
    <reaction evidence="7">
        <text>[protein-PII]-uridylyl-L-tyrosine + H2O = [protein-PII]-L-tyrosine + UMP + H(+)</text>
        <dbReference type="Rhea" id="RHEA:48600"/>
        <dbReference type="Rhea" id="RHEA-COMP:12147"/>
        <dbReference type="Rhea" id="RHEA-COMP:12148"/>
        <dbReference type="ChEBI" id="CHEBI:15377"/>
        <dbReference type="ChEBI" id="CHEBI:15378"/>
        <dbReference type="ChEBI" id="CHEBI:46858"/>
        <dbReference type="ChEBI" id="CHEBI:57865"/>
        <dbReference type="ChEBI" id="CHEBI:90602"/>
    </reaction>
</comment>
<dbReference type="Pfam" id="PF08335">
    <property type="entry name" value="GlnD_UR_UTase"/>
    <property type="match status" value="1"/>
</dbReference>
<dbReference type="SMART" id="SM00471">
    <property type="entry name" value="HDc"/>
    <property type="match status" value="1"/>
</dbReference>
<dbReference type="InterPro" id="IPR010043">
    <property type="entry name" value="UTase/UR"/>
</dbReference>
<keyword evidence="2 7" id="KW-0548">Nucleotidyltransferase</keyword>
<dbReference type="NCBIfam" id="NF003467">
    <property type="entry name" value="PRK05092.1"/>
    <property type="match status" value="1"/>
</dbReference>
<dbReference type="SUPFAM" id="SSF55021">
    <property type="entry name" value="ACT-like"/>
    <property type="match status" value="2"/>
</dbReference>
<dbReference type="Gene3D" id="1.10.3090.10">
    <property type="entry name" value="cca-adding enzyme, domain 2"/>
    <property type="match status" value="1"/>
</dbReference>
<dbReference type="GO" id="GO:0006808">
    <property type="term" value="P:regulation of nitrogen utilization"/>
    <property type="evidence" value="ECO:0007669"/>
    <property type="project" value="UniProtKB-UniRule"/>
</dbReference>
<dbReference type="STRING" id="1560345.AWL63_05235"/>
<comment type="activity regulation">
    <text evidence="7">Uridylyltransferase (UTase) activity is inhibited by glutamine, while glutamine activates uridylyl-removing (UR) activity.</text>
</comment>
<evidence type="ECO:0000313" key="10">
    <source>
        <dbReference type="EMBL" id="AOH83458.1"/>
    </source>
</evidence>
<comment type="domain">
    <text evidence="7">Has four distinct domains: an N-terminal nucleotidyltransferase (NT) domain responsible for UTase activity, a central HD domain that encodes UR activity, and two C-terminal ACT domains that seem to have a role in glutamine sensing.</text>
</comment>
<dbReference type="KEGG" id="span:AWL63_05235"/>
<evidence type="ECO:0000256" key="7">
    <source>
        <dbReference type="HAMAP-Rule" id="MF_00277"/>
    </source>
</evidence>
<dbReference type="InterPro" id="IPR045865">
    <property type="entry name" value="ACT-like_dom_sf"/>
</dbReference>
<evidence type="ECO:0000256" key="5">
    <source>
        <dbReference type="ARBA" id="ARBA00022842"/>
    </source>
</evidence>
<organism evidence="10 11">
    <name type="scientific">Sphingomonas panacis</name>
    <dbReference type="NCBI Taxonomy" id="1560345"/>
    <lineage>
        <taxon>Bacteria</taxon>
        <taxon>Pseudomonadati</taxon>
        <taxon>Pseudomonadota</taxon>
        <taxon>Alphaproteobacteria</taxon>
        <taxon>Sphingomonadales</taxon>
        <taxon>Sphingomonadaceae</taxon>
        <taxon>Sphingomonas</taxon>
    </lineage>
</organism>
<comment type="function">
    <text evidence="7">Modifies, by uridylylation and deuridylylation, the PII regulatory proteins (GlnB and homologs), in response to the nitrogen status of the cell that GlnD senses through the glutamine level. Under low glutamine levels, catalyzes the conversion of the PII proteins and UTP to PII-UMP and PPi, while under higher glutamine levels, GlnD hydrolyzes PII-UMP to PII and UMP (deuridylylation). Thus, controls uridylylation state and activity of the PII proteins, and plays an important role in the regulation of nitrogen metabolism.</text>
</comment>
<dbReference type="EMBL" id="CP014168">
    <property type="protein sequence ID" value="AOH83458.1"/>
    <property type="molecule type" value="Genomic_DNA"/>
</dbReference>
<accession>A0A1B3Z7Q1</accession>
<dbReference type="PROSITE" id="PS51671">
    <property type="entry name" value="ACT"/>
    <property type="match status" value="2"/>
</dbReference>
<evidence type="ECO:0000256" key="1">
    <source>
        <dbReference type="ARBA" id="ARBA00022679"/>
    </source>
</evidence>
<dbReference type="RefSeq" id="WP_069204032.1">
    <property type="nucleotide sequence ID" value="NZ_CP014168.1"/>
</dbReference>
<keyword evidence="3" id="KW-0677">Repeat</keyword>
<evidence type="ECO:0000259" key="9">
    <source>
        <dbReference type="PROSITE" id="PS51831"/>
    </source>
</evidence>
<keyword evidence="5 7" id="KW-0460">Magnesium</keyword>
<dbReference type="PIRSF" id="PIRSF006288">
    <property type="entry name" value="PII_uridyltransf"/>
    <property type="match status" value="1"/>
</dbReference>
<feature type="region of interest" description="Uridylyltransferase" evidence="7">
    <location>
        <begin position="1"/>
        <end position="374"/>
    </location>
</feature>
<feature type="domain" description="HD" evidence="9">
    <location>
        <begin position="491"/>
        <end position="613"/>
    </location>
</feature>
<dbReference type="PANTHER" id="PTHR47320">
    <property type="entry name" value="BIFUNCTIONAL URIDYLYLTRANSFERASE/URIDYLYL-REMOVING ENZYME"/>
    <property type="match status" value="1"/>
</dbReference>
<comment type="cofactor">
    <cofactor evidence="7">
        <name>Mg(2+)</name>
        <dbReference type="ChEBI" id="CHEBI:18420"/>
    </cofactor>
</comment>
<keyword evidence="6 7" id="KW-0511">Multifunctional enzyme</keyword>
<comment type="similarity">
    <text evidence="7">Belongs to the GlnD family.</text>
</comment>
<dbReference type="Pfam" id="PF01966">
    <property type="entry name" value="HD"/>
    <property type="match status" value="1"/>
</dbReference>
<reference evidence="10 11" key="1">
    <citation type="submission" date="2016-01" db="EMBL/GenBank/DDBJ databases">
        <title>Complete genome and mega plasmid sequence of Sphingomonas panacis DCY99 elicits systemic resistance in rice to Xanthomonas oryzae.</title>
        <authorList>
            <person name="Kim Y.J."/>
            <person name="Yang D.C."/>
            <person name="Sing P."/>
        </authorList>
    </citation>
    <scope>NUCLEOTIDE SEQUENCE [LARGE SCALE GENOMIC DNA]</scope>
    <source>
        <strain evidence="10 11">DCY99</strain>
    </source>
</reference>
<dbReference type="CDD" id="cd04899">
    <property type="entry name" value="ACT_ACR-UUR-like_2"/>
    <property type="match status" value="1"/>
</dbReference>
<feature type="domain" description="ACT" evidence="8">
    <location>
        <begin position="839"/>
        <end position="917"/>
    </location>
</feature>
<dbReference type="Gene3D" id="3.30.70.260">
    <property type="match status" value="1"/>
</dbReference>
<comment type="catalytic activity">
    <reaction evidence="7">
        <text>[protein-PII]-L-tyrosine + UTP = [protein-PII]-uridylyl-L-tyrosine + diphosphate</text>
        <dbReference type="Rhea" id="RHEA:13673"/>
        <dbReference type="Rhea" id="RHEA-COMP:12147"/>
        <dbReference type="Rhea" id="RHEA-COMP:12148"/>
        <dbReference type="ChEBI" id="CHEBI:33019"/>
        <dbReference type="ChEBI" id="CHEBI:46398"/>
        <dbReference type="ChEBI" id="CHEBI:46858"/>
        <dbReference type="ChEBI" id="CHEBI:90602"/>
        <dbReference type="EC" id="2.7.7.59"/>
    </reaction>
</comment>
<name>A0A1B3Z7Q1_9SPHN</name>
<dbReference type="InterPro" id="IPR006674">
    <property type="entry name" value="HD_domain"/>
</dbReference>
<keyword evidence="1 7" id="KW-0808">Transferase</keyword>